<dbReference type="GO" id="GO:0004222">
    <property type="term" value="F:metalloendopeptidase activity"/>
    <property type="evidence" value="ECO:0007669"/>
    <property type="project" value="InterPro"/>
</dbReference>
<dbReference type="AlphaFoldDB" id="A0A1I3F4Z4"/>
<dbReference type="Proteomes" id="UP000199377">
    <property type="component" value="Unassembled WGS sequence"/>
</dbReference>
<evidence type="ECO:0000256" key="7">
    <source>
        <dbReference type="SAM" id="Phobius"/>
    </source>
</evidence>
<reference evidence="9 10" key="1">
    <citation type="submission" date="2016-10" db="EMBL/GenBank/DDBJ databases">
        <authorList>
            <person name="de Groot N.N."/>
        </authorList>
    </citation>
    <scope>NUCLEOTIDE SEQUENCE [LARGE SCALE GENOMIC DNA]</scope>
    <source>
        <strain evidence="9 10">CGMCC 1.11030</strain>
    </source>
</reference>
<comment type="cofactor">
    <cofactor evidence="6">
        <name>Zn(2+)</name>
        <dbReference type="ChEBI" id="CHEBI:29105"/>
    </cofactor>
    <text evidence="6">Binds 1 zinc ion per subunit.</text>
</comment>
<protein>
    <submittedName>
        <fullName evidence="9">Peptidase family M48</fullName>
    </submittedName>
</protein>
<keyword evidence="7" id="KW-0472">Membrane</keyword>
<keyword evidence="7" id="KW-1133">Transmembrane helix</keyword>
<keyword evidence="7" id="KW-0812">Transmembrane</keyword>
<keyword evidence="1 6" id="KW-0645">Protease</keyword>
<evidence type="ECO:0000259" key="8">
    <source>
        <dbReference type="Pfam" id="PF01435"/>
    </source>
</evidence>
<evidence type="ECO:0000256" key="5">
    <source>
        <dbReference type="ARBA" id="ARBA00023049"/>
    </source>
</evidence>
<dbReference type="PANTHER" id="PTHR22726:SF1">
    <property type="entry name" value="METALLOENDOPEPTIDASE OMA1, MITOCHONDRIAL"/>
    <property type="match status" value="1"/>
</dbReference>
<dbReference type="OrthoDB" id="9810445at2"/>
<evidence type="ECO:0000256" key="1">
    <source>
        <dbReference type="ARBA" id="ARBA00022670"/>
    </source>
</evidence>
<dbReference type="GO" id="GO:0016020">
    <property type="term" value="C:membrane"/>
    <property type="evidence" value="ECO:0007669"/>
    <property type="project" value="TreeGrafter"/>
</dbReference>
<dbReference type="GO" id="GO:0051603">
    <property type="term" value="P:proteolysis involved in protein catabolic process"/>
    <property type="evidence" value="ECO:0007669"/>
    <property type="project" value="TreeGrafter"/>
</dbReference>
<sequence>MAGGFGRGGSAGRTALSRYALLESTGVYRDGVSQRPQEVVVRFGEASLILMSFDDMPVAHWALASLRRVRAPGAGGEALSLTPEPDDAWGDADGDESLLIADPEMIRAIEEVCADLDRRPSRLPGLLRLFGWFAAAVALGAALVVWGLPYATQRLADLVPPAQERKLGDAVMASQIEATGVGEDPICTTPEGEQALRRLSDRLLAGVRLHVPVTLEVVRSPQVNAFAAPGGRVAILSGLLETASGPDEVAAVLAHELGHVAHRDGLRALLRQAGTQGLMTLFLGDLAGGSLAGLTQMALAASYSREMETEADAFAHRMLVDAGLPTGALADFFRGLQQMSGERSEGLARHFASHPDLDARVEAAEAADHLQGGAWRPALEDADWIALKEICAG</sequence>
<evidence type="ECO:0000313" key="10">
    <source>
        <dbReference type="Proteomes" id="UP000199377"/>
    </source>
</evidence>
<dbReference type="EMBL" id="FOQH01000004">
    <property type="protein sequence ID" value="SFI06274.1"/>
    <property type="molecule type" value="Genomic_DNA"/>
</dbReference>
<feature type="domain" description="Peptidase M48" evidence="8">
    <location>
        <begin position="194"/>
        <end position="366"/>
    </location>
</feature>
<keyword evidence="10" id="KW-1185">Reference proteome</keyword>
<accession>A0A1I3F4Z4</accession>
<name>A0A1I3F4Z4_9RHOB</name>
<keyword evidence="5 6" id="KW-0482">Metalloprotease</keyword>
<evidence type="ECO:0000256" key="6">
    <source>
        <dbReference type="RuleBase" id="RU003983"/>
    </source>
</evidence>
<dbReference type="Gene3D" id="3.30.2010.10">
    <property type="entry name" value="Metalloproteases ('zincins'), catalytic domain"/>
    <property type="match status" value="1"/>
</dbReference>
<dbReference type="GO" id="GO:0046872">
    <property type="term" value="F:metal ion binding"/>
    <property type="evidence" value="ECO:0007669"/>
    <property type="project" value="UniProtKB-KW"/>
</dbReference>
<evidence type="ECO:0000256" key="3">
    <source>
        <dbReference type="ARBA" id="ARBA00022801"/>
    </source>
</evidence>
<dbReference type="Pfam" id="PF01435">
    <property type="entry name" value="Peptidase_M48"/>
    <property type="match status" value="1"/>
</dbReference>
<gene>
    <name evidence="9" type="ORF">SAMN05216258_10469</name>
</gene>
<comment type="similarity">
    <text evidence="6">Belongs to the peptidase M48 family.</text>
</comment>
<dbReference type="CDD" id="cd07332">
    <property type="entry name" value="M48C_Oma1_like"/>
    <property type="match status" value="1"/>
</dbReference>
<dbReference type="RefSeq" id="WP_092859376.1">
    <property type="nucleotide sequence ID" value="NZ_FOQH01000004.1"/>
</dbReference>
<dbReference type="InterPro" id="IPR001915">
    <property type="entry name" value="Peptidase_M48"/>
</dbReference>
<dbReference type="InterPro" id="IPR051156">
    <property type="entry name" value="Mito/Outer_Membr_Metalloprot"/>
</dbReference>
<evidence type="ECO:0000313" key="9">
    <source>
        <dbReference type="EMBL" id="SFI06274.1"/>
    </source>
</evidence>
<evidence type="ECO:0000256" key="4">
    <source>
        <dbReference type="ARBA" id="ARBA00022833"/>
    </source>
</evidence>
<keyword evidence="2" id="KW-0479">Metal-binding</keyword>
<feature type="transmembrane region" description="Helical" evidence="7">
    <location>
        <begin position="126"/>
        <end position="148"/>
    </location>
</feature>
<dbReference type="STRING" id="1114924.SAMN05216258_10469"/>
<proteinExistence type="inferred from homology"/>
<organism evidence="9 10">
    <name type="scientific">Albimonas pacifica</name>
    <dbReference type="NCBI Taxonomy" id="1114924"/>
    <lineage>
        <taxon>Bacteria</taxon>
        <taxon>Pseudomonadati</taxon>
        <taxon>Pseudomonadota</taxon>
        <taxon>Alphaproteobacteria</taxon>
        <taxon>Rhodobacterales</taxon>
        <taxon>Paracoccaceae</taxon>
        <taxon>Albimonas</taxon>
    </lineage>
</organism>
<keyword evidence="3 6" id="KW-0378">Hydrolase</keyword>
<keyword evidence="4 6" id="KW-0862">Zinc</keyword>
<evidence type="ECO:0000256" key="2">
    <source>
        <dbReference type="ARBA" id="ARBA00022723"/>
    </source>
</evidence>
<dbReference type="PANTHER" id="PTHR22726">
    <property type="entry name" value="METALLOENDOPEPTIDASE OMA1"/>
    <property type="match status" value="1"/>
</dbReference>